<dbReference type="HAMAP" id="MF_02071">
    <property type="entry name" value="RlpA"/>
    <property type="match status" value="1"/>
</dbReference>
<evidence type="ECO:0000256" key="4">
    <source>
        <dbReference type="RuleBase" id="RU003495"/>
    </source>
</evidence>
<protein>
    <recommendedName>
        <fullName evidence="3">Endolytic peptidoglycan transglycosylase RlpA</fullName>
        <ecNumber evidence="3">4.2.2.-</ecNumber>
    </recommendedName>
</protein>
<feature type="region of interest" description="Disordered" evidence="5">
    <location>
        <begin position="39"/>
        <end position="74"/>
    </location>
</feature>
<evidence type="ECO:0000313" key="7">
    <source>
        <dbReference type="EMBL" id="OSJ33739.1"/>
    </source>
</evidence>
<dbReference type="Proteomes" id="UP000193884">
    <property type="component" value="Unassembled WGS sequence"/>
</dbReference>
<proteinExistence type="inferred from homology"/>
<keyword evidence="2 3" id="KW-0961">Cell wall biogenesis/degradation</keyword>
<dbReference type="PANTHER" id="PTHR34183:SF8">
    <property type="entry name" value="ENDOLYTIC PEPTIDOGLYCAN TRANSGLYCOSYLASE RLPA-RELATED"/>
    <property type="match status" value="1"/>
</dbReference>
<dbReference type="EC" id="4.2.2.-" evidence="3"/>
<name>A0ABX3XAD9_9BRAD</name>
<comment type="similarity">
    <text evidence="3 4">Belongs to the RlpA family.</text>
</comment>
<evidence type="ECO:0000259" key="6">
    <source>
        <dbReference type="Pfam" id="PF03330"/>
    </source>
</evidence>
<keyword evidence="1 3" id="KW-0456">Lyase</keyword>
<sequence precursor="true">MRPLSGMIVIAAVSIWTGLHATPAVGQTFNDRWSIVPDAHAEPAPEGLDKTKKEEPQAQRPSGQEPLKDRSGAQSFNRVISGKASYYSYSKGKTASGSSFDRNLLTAAHRRLPFGTRVRVIDLETNNSVVVRITDRGPWVRGRVLDLSLAAARSLGITNRGVAQVRAEVL</sequence>
<gene>
    <name evidence="3" type="primary">rlpA</name>
    <name evidence="7" type="ORF">BST63_05030</name>
</gene>
<keyword evidence="8" id="KW-1185">Reference proteome</keyword>
<dbReference type="InterPro" id="IPR009009">
    <property type="entry name" value="RlpA-like_DPBB"/>
</dbReference>
<evidence type="ECO:0000256" key="2">
    <source>
        <dbReference type="ARBA" id="ARBA00023316"/>
    </source>
</evidence>
<organism evidence="7 8">
    <name type="scientific">Bradyrhizobium canariense</name>
    <dbReference type="NCBI Taxonomy" id="255045"/>
    <lineage>
        <taxon>Bacteria</taxon>
        <taxon>Pseudomonadati</taxon>
        <taxon>Pseudomonadota</taxon>
        <taxon>Alphaproteobacteria</taxon>
        <taxon>Hyphomicrobiales</taxon>
        <taxon>Nitrobacteraceae</taxon>
        <taxon>Bradyrhizobium</taxon>
    </lineage>
</organism>
<comment type="function">
    <text evidence="3">Lytic transglycosylase with a strong preference for naked glycan strands that lack stem peptides.</text>
</comment>
<dbReference type="NCBIfam" id="TIGR00413">
    <property type="entry name" value="rlpA"/>
    <property type="match status" value="1"/>
</dbReference>
<dbReference type="SUPFAM" id="SSF50685">
    <property type="entry name" value="Barwin-like endoglucanases"/>
    <property type="match status" value="1"/>
</dbReference>
<keyword evidence="3" id="KW-0732">Signal</keyword>
<feature type="signal peptide" evidence="3">
    <location>
        <begin position="1"/>
        <end position="21"/>
    </location>
</feature>
<evidence type="ECO:0000256" key="3">
    <source>
        <dbReference type="HAMAP-Rule" id="MF_02071"/>
    </source>
</evidence>
<dbReference type="Gene3D" id="2.40.40.10">
    <property type="entry name" value="RlpA-like domain"/>
    <property type="match status" value="1"/>
</dbReference>
<comment type="caution">
    <text evidence="7">The sequence shown here is derived from an EMBL/GenBank/DDBJ whole genome shotgun (WGS) entry which is preliminary data.</text>
</comment>
<evidence type="ECO:0000313" key="8">
    <source>
        <dbReference type="Proteomes" id="UP000193884"/>
    </source>
</evidence>
<feature type="domain" description="RlpA-like protein double-psi beta-barrel" evidence="6">
    <location>
        <begin position="81"/>
        <end position="166"/>
    </location>
</feature>
<reference evidence="7 8" key="1">
    <citation type="submission" date="2017-03" db="EMBL/GenBank/DDBJ databases">
        <title>Whole genome sequences of fourteen strains of Bradyrhizobium canariense and one strain of Bradyrhizobium japonicum isolated from Lupinus (Papilionoideae: Genisteae) species in Algeria.</title>
        <authorList>
            <person name="Crovadore J."/>
            <person name="Chekireb D."/>
            <person name="Brachmann A."/>
            <person name="Chablais R."/>
            <person name="Cochard B."/>
            <person name="Lefort F."/>
        </authorList>
    </citation>
    <scope>NUCLEOTIDE SEQUENCE [LARGE SCALE GENOMIC DNA]</scope>
    <source>
        <strain evidence="7 8">UBMAN05</strain>
    </source>
</reference>
<dbReference type="InterPro" id="IPR036908">
    <property type="entry name" value="RlpA-like_sf"/>
</dbReference>
<dbReference type="PANTHER" id="PTHR34183">
    <property type="entry name" value="ENDOLYTIC PEPTIDOGLYCAN TRANSGLYCOSYLASE RLPA"/>
    <property type="match status" value="1"/>
</dbReference>
<dbReference type="Pfam" id="PF03330">
    <property type="entry name" value="DPBB_1"/>
    <property type="match status" value="1"/>
</dbReference>
<evidence type="ECO:0000256" key="1">
    <source>
        <dbReference type="ARBA" id="ARBA00023239"/>
    </source>
</evidence>
<dbReference type="InterPro" id="IPR012997">
    <property type="entry name" value="RplA"/>
</dbReference>
<feature type="compositionally biased region" description="Basic and acidic residues" evidence="5">
    <location>
        <begin position="39"/>
        <end position="57"/>
    </location>
</feature>
<evidence type="ECO:0000256" key="5">
    <source>
        <dbReference type="SAM" id="MobiDB-lite"/>
    </source>
</evidence>
<dbReference type="InterPro" id="IPR034718">
    <property type="entry name" value="RlpA"/>
</dbReference>
<dbReference type="RefSeq" id="WP_085383586.1">
    <property type="nucleotide sequence ID" value="NZ_JAFBBN010000001.1"/>
</dbReference>
<dbReference type="EMBL" id="NAFK01000132">
    <property type="protein sequence ID" value="OSJ33739.1"/>
    <property type="molecule type" value="Genomic_DNA"/>
</dbReference>
<dbReference type="CDD" id="cd22268">
    <property type="entry name" value="DPBB_RlpA-like"/>
    <property type="match status" value="1"/>
</dbReference>
<feature type="chain" id="PRO_5044934803" description="Endolytic peptidoglycan transglycosylase RlpA" evidence="3">
    <location>
        <begin position="22"/>
        <end position="170"/>
    </location>
</feature>
<accession>A0ABX3XAD9</accession>